<evidence type="ECO:0000256" key="4">
    <source>
        <dbReference type="ARBA" id="ARBA00022989"/>
    </source>
</evidence>
<name>A0A9X4R461_9BURK</name>
<accession>A0A9X4R461</accession>
<comment type="subcellular location">
    <subcellularLocation>
        <location evidence="1">Membrane</location>
        <topology evidence="1">Multi-pass membrane protein</topology>
    </subcellularLocation>
</comment>
<organism evidence="9 10">
    <name type="scientific">Pelomonas aquatica</name>
    <dbReference type="NCBI Taxonomy" id="431058"/>
    <lineage>
        <taxon>Bacteria</taxon>
        <taxon>Pseudomonadati</taxon>
        <taxon>Pseudomonadota</taxon>
        <taxon>Betaproteobacteria</taxon>
        <taxon>Burkholderiales</taxon>
        <taxon>Sphaerotilaceae</taxon>
        <taxon>Roseateles</taxon>
    </lineage>
</organism>
<dbReference type="GO" id="GO:0000271">
    <property type="term" value="P:polysaccharide biosynthetic process"/>
    <property type="evidence" value="ECO:0007669"/>
    <property type="project" value="InterPro"/>
</dbReference>
<keyword evidence="10" id="KW-1185">Reference proteome</keyword>
<evidence type="ECO:0000256" key="6">
    <source>
        <dbReference type="SAM" id="MobiDB-lite"/>
    </source>
</evidence>
<dbReference type="Proteomes" id="UP001152766">
    <property type="component" value="Unassembled WGS sequence"/>
</dbReference>
<dbReference type="AlphaFoldDB" id="A0A9X4R461"/>
<keyword evidence="4 7" id="KW-1133">Transmembrane helix</keyword>
<evidence type="ECO:0000256" key="3">
    <source>
        <dbReference type="ARBA" id="ARBA00022692"/>
    </source>
</evidence>
<comment type="similarity">
    <text evidence="2">Belongs to the GtrA family.</text>
</comment>
<proteinExistence type="inferred from homology"/>
<protein>
    <submittedName>
        <fullName evidence="9">GtrA family protein</fullName>
    </submittedName>
</protein>
<feature type="transmembrane region" description="Helical" evidence="7">
    <location>
        <begin position="87"/>
        <end position="107"/>
    </location>
</feature>
<evidence type="ECO:0000256" key="7">
    <source>
        <dbReference type="SAM" id="Phobius"/>
    </source>
</evidence>
<evidence type="ECO:0000256" key="1">
    <source>
        <dbReference type="ARBA" id="ARBA00004141"/>
    </source>
</evidence>
<sequence>MVTGPAHARRWKTSSASAASRHRCATSITPGASSANPEGKTVQLSTRDKPAFATRMSAQFLRFGLVGFLCFLGGLASVYLLTDRLHLHYVLSMAISLLLLNLIGWLLNRHWTFGLRVRRSWAELARYLLVSGTSFALTLVLLALLVSGLGLNYLVASAIVALLMTALNFTAHRLWSLRVPDPK</sequence>
<evidence type="ECO:0000259" key="8">
    <source>
        <dbReference type="Pfam" id="PF04138"/>
    </source>
</evidence>
<gene>
    <name evidence="9" type="ORF">EXJ73_06180</name>
</gene>
<reference evidence="9" key="1">
    <citation type="submission" date="2019-02" db="EMBL/GenBank/DDBJ databases">
        <title>Draft genome of the type strain Pelomonas aquatica CCUG 52575T.</title>
        <authorList>
            <person name="Gomila M."/>
            <person name="Lalucat J."/>
        </authorList>
    </citation>
    <scope>NUCLEOTIDE SEQUENCE</scope>
    <source>
        <strain evidence="9">CCUG 52575</strain>
    </source>
</reference>
<dbReference type="InterPro" id="IPR051401">
    <property type="entry name" value="GtrA_CellWall_Glycosyl"/>
</dbReference>
<evidence type="ECO:0000313" key="9">
    <source>
        <dbReference type="EMBL" id="MDG0862061.1"/>
    </source>
</evidence>
<dbReference type="InterPro" id="IPR007267">
    <property type="entry name" value="GtrA_DPMS_TM"/>
</dbReference>
<keyword evidence="5 7" id="KW-0472">Membrane</keyword>
<feature type="transmembrane region" description="Helical" evidence="7">
    <location>
        <begin position="60"/>
        <end position="81"/>
    </location>
</feature>
<dbReference type="PANTHER" id="PTHR38459:SF1">
    <property type="entry name" value="PROPHAGE BACTOPRENOL-LINKED GLUCOSE TRANSLOCASE HOMOLOG"/>
    <property type="match status" value="1"/>
</dbReference>
<feature type="transmembrane region" description="Helical" evidence="7">
    <location>
        <begin position="127"/>
        <end position="147"/>
    </location>
</feature>
<feature type="transmembrane region" description="Helical" evidence="7">
    <location>
        <begin position="153"/>
        <end position="175"/>
    </location>
</feature>
<feature type="domain" description="GtrA/DPMS transmembrane" evidence="8">
    <location>
        <begin position="62"/>
        <end position="175"/>
    </location>
</feature>
<keyword evidence="3 7" id="KW-0812">Transmembrane</keyword>
<comment type="caution">
    <text evidence="9">The sequence shown here is derived from an EMBL/GenBank/DDBJ whole genome shotgun (WGS) entry which is preliminary data.</text>
</comment>
<feature type="region of interest" description="Disordered" evidence="6">
    <location>
        <begin position="1"/>
        <end position="22"/>
    </location>
</feature>
<evidence type="ECO:0000256" key="5">
    <source>
        <dbReference type="ARBA" id="ARBA00023136"/>
    </source>
</evidence>
<dbReference type="EMBL" id="SGUG01000007">
    <property type="protein sequence ID" value="MDG0862061.1"/>
    <property type="molecule type" value="Genomic_DNA"/>
</dbReference>
<dbReference type="Pfam" id="PF04138">
    <property type="entry name" value="GtrA_DPMS_TM"/>
    <property type="match status" value="1"/>
</dbReference>
<evidence type="ECO:0000313" key="10">
    <source>
        <dbReference type="Proteomes" id="UP001152766"/>
    </source>
</evidence>
<dbReference type="PANTHER" id="PTHR38459">
    <property type="entry name" value="PROPHAGE BACTOPRENOL-LINKED GLUCOSE TRANSLOCASE HOMOLOG"/>
    <property type="match status" value="1"/>
</dbReference>
<dbReference type="GO" id="GO:0005886">
    <property type="term" value="C:plasma membrane"/>
    <property type="evidence" value="ECO:0007669"/>
    <property type="project" value="TreeGrafter"/>
</dbReference>
<evidence type="ECO:0000256" key="2">
    <source>
        <dbReference type="ARBA" id="ARBA00009399"/>
    </source>
</evidence>